<evidence type="ECO:0000313" key="1">
    <source>
        <dbReference type="EMBL" id="KAK7076622.1"/>
    </source>
</evidence>
<comment type="caution">
    <text evidence="1">The sequence shown here is derived from an EMBL/GenBank/DDBJ whole genome shotgun (WGS) entry which is preliminary data.</text>
</comment>
<proteinExistence type="predicted"/>
<accession>A0AAN8X4X0</accession>
<protein>
    <submittedName>
        <fullName evidence="1">Uncharacterized protein</fullName>
    </submittedName>
</protein>
<dbReference type="AlphaFoldDB" id="A0AAN8X4X0"/>
<dbReference type="PANTHER" id="PTHR31640">
    <property type="entry name" value="TRANSMEMBRANE PROTEIN KIAA1109"/>
    <property type="match status" value="1"/>
</dbReference>
<dbReference type="PANTHER" id="PTHR31640:SF1">
    <property type="entry name" value="BRIDGE-LIKE LIPID TRANSFER PROTEIN FAMILY MEMBER 1"/>
    <property type="match status" value="1"/>
</dbReference>
<gene>
    <name evidence="1" type="ORF">SK128_017336</name>
</gene>
<sequence length="237" mass="27126">MDHIIILDDSFYNIRLDWNLLSTASPSINAWMNPSDRLTVAVIHFLHSSESRRLGVMASLMAEALDLPSIHAPVKGVVVLSRQWKNALFMPLLMEQTFRNKQTRPTYTYRPSTIPEGRTSPKFDPTLIASEVTDEKTTLLEAEGGSLHSRHDAVQSNTIFSDFSHISHLYLLHDHQCVIRHKKQFHTDPDNGPFTSHQTKHIIINFKYSYGCGPNYISYVHLRPQCIQARINISIYN</sequence>
<reference evidence="1 2" key="1">
    <citation type="submission" date="2023-11" db="EMBL/GenBank/DDBJ databases">
        <title>Halocaridina rubra genome assembly.</title>
        <authorList>
            <person name="Smith C."/>
        </authorList>
    </citation>
    <scope>NUCLEOTIDE SEQUENCE [LARGE SCALE GENOMIC DNA]</scope>
    <source>
        <strain evidence="1">EP-1</strain>
        <tissue evidence="1">Whole</tissue>
    </source>
</reference>
<dbReference type="Proteomes" id="UP001381693">
    <property type="component" value="Unassembled WGS sequence"/>
</dbReference>
<dbReference type="GO" id="GO:0048488">
    <property type="term" value="P:synaptic vesicle endocytosis"/>
    <property type="evidence" value="ECO:0007669"/>
    <property type="project" value="TreeGrafter"/>
</dbReference>
<name>A0AAN8X4X0_HALRR</name>
<organism evidence="1 2">
    <name type="scientific">Halocaridina rubra</name>
    <name type="common">Hawaiian red shrimp</name>
    <dbReference type="NCBI Taxonomy" id="373956"/>
    <lineage>
        <taxon>Eukaryota</taxon>
        <taxon>Metazoa</taxon>
        <taxon>Ecdysozoa</taxon>
        <taxon>Arthropoda</taxon>
        <taxon>Crustacea</taxon>
        <taxon>Multicrustacea</taxon>
        <taxon>Malacostraca</taxon>
        <taxon>Eumalacostraca</taxon>
        <taxon>Eucarida</taxon>
        <taxon>Decapoda</taxon>
        <taxon>Pleocyemata</taxon>
        <taxon>Caridea</taxon>
        <taxon>Atyoidea</taxon>
        <taxon>Atyidae</taxon>
        <taxon>Halocaridina</taxon>
    </lineage>
</organism>
<keyword evidence="2" id="KW-1185">Reference proteome</keyword>
<evidence type="ECO:0000313" key="2">
    <source>
        <dbReference type="Proteomes" id="UP001381693"/>
    </source>
</evidence>
<dbReference type="EMBL" id="JAXCGZ010009599">
    <property type="protein sequence ID" value="KAK7076622.1"/>
    <property type="molecule type" value="Genomic_DNA"/>
</dbReference>
<dbReference type="GO" id="GO:0098793">
    <property type="term" value="C:presynapse"/>
    <property type="evidence" value="ECO:0007669"/>
    <property type="project" value="GOC"/>
</dbReference>
<dbReference type="InterPro" id="IPR033616">
    <property type="entry name" value="BLTP1"/>
</dbReference>